<protein>
    <submittedName>
        <fullName evidence="2">Uncharacterized protein</fullName>
    </submittedName>
</protein>
<accession>A0A2T0VRC7</accession>
<proteinExistence type="predicted"/>
<evidence type="ECO:0000256" key="1">
    <source>
        <dbReference type="SAM" id="MobiDB-lite"/>
    </source>
</evidence>
<feature type="region of interest" description="Disordered" evidence="1">
    <location>
        <begin position="31"/>
        <end position="51"/>
    </location>
</feature>
<organism evidence="2 3">
    <name type="scientific">Halomonas ventosae</name>
    <dbReference type="NCBI Taxonomy" id="229007"/>
    <lineage>
        <taxon>Bacteria</taxon>
        <taxon>Pseudomonadati</taxon>
        <taxon>Pseudomonadota</taxon>
        <taxon>Gammaproteobacteria</taxon>
        <taxon>Oceanospirillales</taxon>
        <taxon>Halomonadaceae</taxon>
        <taxon>Halomonas</taxon>
    </lineage>
</organism>
<keyword evidence="3" id="KW-1185">Reference proteome</keyword>
<dbReference type="Proteomes" id="UP000239896">
    <property type="component" value="Unassembled WGS sequence"/>
</dbReference>
<dbReference type="AlphaFoldDB" id="A0A2T0VRC7"/>
<reference evidence="2 3" key="1">
    <citation type="submission" date="2018-03" db="EMBL/GenBank/DDBJ databases">
        <title>Comparative analysis of microorganisms from saline springs in Andes Mountain Range, Colombia.</title>
        <authorList>
            <person name="Rubin E."/>
        </authorList>
    </citation>
    <scope>NUCLEOTIDE SEQUENCE [LARGE SCALE GENOMIC DNA]</scope>
    <source>
        <strain evidence="2 3">USBA 854</strain>
    </source>
</reference>
<dbReference type="EMBL" id="PVTM01000002">
    <property type="protein sequence ID" value="PRY73092.1"/>
    <property type="molecule type" value="Genomic_DNA"/>
</dbReference>
<evidence type="ECO:0000313" key="2">
    <source>
        <dbReference type="EMBL" id="PRY73092.1"/>
    </source>
</evidence>
<name>A0A2T0VRC7_9GAMM</name>
<gene>
    <name evidence="2" type="ORF">BCL64_102172</name>
</gene>
<sequence>MLAASLLLGSAALADDHEAMESGDLWLPSLVTETPQEGSHDQGTALSLPSR</sequence>
<comment type="caution">
    <text evidence="2">The sequence shown here is derived from an EMBL/GenBank/DDBJ whole genome shotgun (WGS) entry which is preliminary data.</text>
</comment>
<dbReference type="RefSeq" id="WP_181243514.1">
    <property type="nucleotide sequence ID" value="NZ_PVTM01000002.1"/>
</dbReference>
<evidence type="ECO:0000313" key="3">
    <source>
        <dbReference type="Proteomes" id="UP000239896"/>
    </source>
</evidence>